<organism evidence="6 7">
    <name type="scientific">Pseudoalteromonas luteoviolacea CPMOR-1</name>
    <dbReference type="NCBI Taxonomy" id="1365248"/>
    <lineage>
        <taxon>Bacteria</taxon>
        <taxon>Pseudomonadati</taxon>
        <taxon>Pseudomonadota</taxon>
        <taxon>Gammaproteobacteria</taxon>
        <taxon>Alteromonadales</taxon>
        <taxon>Pseudoalteromonadaceae</taxon>
        <taxon>Pseudoalteromonas</taxon>
    </lineage>
</organism>
<dbReference type="InterPro" id="IPR020845">
    <property type="entry name" value="AMP-binding_CS"/>
</dbReference>
<evidence type="ECO:0000256" key="3">
    <source>
        <dbReference type="ARBA" id="ARBA00022450"/>
    </source>
</evidence>
<dbReference type="Pfam" id="PF00501">
    <property type="entry name" value="AMP-binding"/>
    <property type="match status" value="4"/>
</dbReference>
<feature type="domain" description="Carrier" evidence="5">
    <location>
        <begin position="1519"/>
        <end position="1596"/>
    </location>
</feature>
<dbReference type="PROSITE" id="PS00455">
    <property type="entry name" value="AMP_BINDING"/>
    <property type="match status" value="4"/>
</dbReference>
<reference evidence="6 7" key="1">
    <citation type="submission" date="2013-07" db="EMBL/GenBank/DDBJ databases">
        <title>Comparative Genomic and Metabolomic Analysis of Twelve Strains of Pseudoalteromonas luteoviolacea.</title>
        <authorList>
            <person name="Vynne N.G."/>
            <person name="Mansson M."/>
            <person name="Gram L."/>
        </authorList>
    </citation>
    <scope>NUCLEOTIDE SEQUENCE [LARGE SCALE GENOMIC DNA]</scope>
    <source>
        <strain evidence="6 7">CPMOR-1</strain>
    </source>
</reference>
<dbReference type="InterPro" id="IPR023213">
    <property type="entry name" value="CAT-like_dom_sf"/>
</dbReference>
<proteinExistence type="inferred from homology"/>
<dbReference type="InterPro" id="IPR000873">
    <property type="entry name" value="AMP-dep_synth/lig_dom"/>
</dbReference>
<comment type="similarity">
    <text evidence="2">Belongs to the ATP-dependent AMP-binding enzyme family.</text>
</comment>
<dbReference type="Gene3D" id="3.40.50.12780">
    <property type="entry name" value="N-terminal domain of ligase-like"/>
    <property type="match status" value="2"/>
</dbReference>
<dbReference type="SMART" id="SM00823">
    <property type="entry name" value="PKS_PP"/>
    <property type="match status" value="6"/>
</dbReference>
<feature type="domain" description="Carrier" evidence="5">
    <location>
        <begin position="4213"/>
        <end position="4290"/>
    </location>
</feature>
<dbReference type="SUPFAM" id="SSF52777">
    <property type="entry name" value="CoA-dependent acyltransferases"/>
    <property type="match status" value="12"/>
</dbReference>
<dbReference type="InterPro" id="IPR042099">
    <property type="entry name" value="ANL_N_sf"/>
</dbReference>
<dbReference type="CDD" id="cd05930">
    <property type="entry name" value="A_NRPS"/>
    <property type="match status" value="2"/>
</dbReference>
<accession>A0A167IT38</accession>
<dbReference type="InterPro" id="IPR025110">
    <property type="entry name" value="AMP-bd_C"/>
</dbReference>
<keyword evidence="3" id="KW-0596">Phosphopantetheine</keyword>
<dbReference type="GO" id="GO:0031177">
    <property type="term" value="F:phosphopantetheine binding"/>
    <property type="evidence" value="ECO:0007669"/>
    <property type="project" value="InterPro"/>
</dbReference>
<dbReference type="PANTHER" id="PTHR45527">
    <property type="entry name" value="NONRIBOSOMAL PEPTIDE SYNTHETASE"/>
    <property type="match status" value="1"/>
</dbReference>
<comment type="caution">
    <text evidence="6">The sequence shown here is derived from an EMBL/GenBank/DDBJ whole genome shotgun (WGS) entry which is preliminary data.</text>
</comment>
<dbReference type="InterPro" id="IPR001242">
    <property type="entry name" value="Condensation_dom"/>
</dbReference>
<evidence type="ECO:0000256" key="4">
    <source>
        <dbReference type="ARBA" id="ARBA00022553"/>
    </source>
</evidence>
<dbReference type="NCBIfam" id="NF003417">
    <property type="entry name" value="PRK04813.1"/>
    <property type="match status" value="4"/>
</dbReference>
<feature type="domain" description="Carrier" evidence="5">
    <location>
        <begin position="5263"/>
        <end position="5340"/>
    </location>
</feature>
<dbReference type="Gene3D" id="1.10.1200.10">
    <property type="entry name" value="ACP-like"/>
    <property type="match status" value="6"/>
</dbReference>
<dbReference type="Gene3D" id="2.30.38.10">
    <property type="entry name" value="Luciferase, Domain 3"/>
    <property type="match status" value="2"/>
</dbReference>
<dbReference type="Gene3D" id="3.30.559.10">
    <property type="entry name" value="Chloramphenicol acetyltransferase-like domain"/>
    <property type="match status" value="6"/>
</dbReference>
<dbReference type="InterPro" id="IPR009081">
    <property type="entry name" value="PP-bd_ACP"/>
</dbReference>
<sequence>MFGFIVKELVVQKNIEQILGLTSVQKGMLIESIKSEGNSVYSAQLRLSLAGNLSVDSLHEAVNQLVKTHQTLRSVFRWERIKEPVQIVLKEVKALFNFVDLSGESNEEKINKTREIIEKDRDTPFDIRKACIRFLVIKVEENRYELIVCNHHIILDGWSNALLLESLFDLYCSTTGNSNRAKKSWNVTSLEQHRKHELIASKNTQKSNYWQREVSDFIEENRLSIRELKTDFQVGYTSQSSPLNKNKIDKIAEQFQITPSTVLLGCWGLLLRCYNNSDDICFGTAISNRATLPENLATVITMGIQTVPLRFNIASTESLAYYFERVQSSVNNALVNQPVDLNEIMRSSGVSAESELFDTLFTVENYPLNESVILNSTGLELIDAEHWEMNHYPMSVTAQLFAQYKLDLNYDRSQFNDELITLLLNQFSFIIDRIYTKPNSQLKEISLLDRDIRLDVINQVNPRYKEPTWEASVIELFESAAASFSEYIAIEQDDRVITYQQLNNYANQIAQQIVSSPSYAPQKSVLVYLPNSITLIATMIACWKADVVYVPVDAVSPPSRAGQIALECRAIIAISDRSLDLTADIDFWPISAISHDMNKAFLAPKRSASPDNLLYILFTSGSTGKPKGVMIDHRACLSFCNAFGEVANLQPQDRVLSLTGIAFDVYFGETLVPLLAGATIQLADKQQTIQGEGVAGLLNAQDFAMLQATPSRLSMILLQARSEFSQAKLQKLMLAGEALPTEIAKQAQRYFGEQCQIVNLYGPTEASVYATWQEFNSAHPVNIGHGMANVKAFVVDRNGHVQPPFVRGEIALAGQALARGYLNLPEKTAQSFVSGEFLNEDRIYLTGDIARVIENGEIDILGRRDEQIKLRGYRIELGEVEQSLQALIDVKAALVRVHETAQGVQQLVAYVVTDNSGTTQLESKVRAELSKQLPDYMVPNVFFFLEKWPLNTSGKIDKKALPTPDQAEHSAPYIAPATFLEHEVQKSFATVLGVEQEQVSISDNFFEIGGHSLAAMKVAADISKRLDVDVSLQYIFMYSSVAQLAQQIHDLPSYQKALAIPAKEESAPLKPSFSQQRIWFVDRLMGSTQYNMPIAFEIDGSFDIDAAQFALYQVIMQHPVLRTTLLEKNGEIAPVVLEPKSFDITKYGIESALNNEQIERLIIEHSTKAFDLSSDLMLRASYLKGQYNRQVFVLVVHHIAFDGWSEAILLSTFSRYYEAFISGDTSTGSLSGIQFSDYAYWQQTTWRNSSEYQSQLTYWQHQLDSLPDTHSLPLDYKRPQTKQTVGKSISVGLHEAQLKALCDYAQAHSLTPFMLFQGVFALFVAIQSKSKEVAIGTVVANREQKELHDIIGFFANTLVLKSSLEQPSFSKYLKHIKEVNLQAQANQAAPFEQVVDSSHASRDPAYTPLFQILFLMEQSSTQTIGLGDACLNSLPANNRISKFDLEVTLRLGEDKTEIEWLYDCALFSDARIEQYTNDFITLLNSVIDGSLTESWDKISQFESIELSRAATVTPSQYIAPKNQLQHALVTIWADVLGVPSNTLGIDDNFFNLGGHSLLAIKLLSEIQDRLNMALDMSEFYSSPTIRECADSLKTNDINDDLVLLTRGGEAQSYPVSFAQQRLWFLHKMRPDSTEYNMSVSIDVKGNFRLPAAQKAMLDVIQKHEILRSIYQQDKEQLVQHIQEVEQYIFDFVDLGSHVHNQKQQALGEITAEFFARSFDLTRDLMVQSCYVSLGEAQGVLLFNVHHIAADGHSIGIFLQEFSDNYSAYAQDKAPQIMPLSVQYIDYANWQLKWLESEQYSRQEAHWQSTLKNVPSVHRLPLDFVRHIDNPSISQSFTVENSSSVHERLVAKSSEFGVTPFMWSHAVFSLALMELSKSNDIVIGTPVSGRKLNALNDQIGLFVNTLPLRVKCNESQTFSEFLNVIKGVNANALSNQDLPFERLLDLCNVSRSSQYTPLFQILFTMNEVSLSNLELWELEVEPVLPIEQTAKFDLSLDISSDDKCMYWKWVYDGSIFASDTIEKLARRANELLQQTLTKADTDLNLLIRDFDQLSSHIDMADEGEEFVAARSDEESALVQLWANILGRKESEISVRDNFFALGGNSLQSVQLVSELYKAYGKEISIAAFYDEPTIECCLSLMANQEQVSQAHKIEKSDLPATPSYAQQRMWFLSQVTSEPLYNMASEFNVTGPFDTASATSALNKLVQRHEVLRSQFLKTEHGLEVAILDSFKPEVTEYNLIGLEPEDQKNQLEALITANKTFNFQLDSAPLFRCDFCRISSEQGVLLFNIHHIISDGLSVDNMFEEFITHYESLINNDTSSLSSLPLQYSDYVEWQKKWMGEARAEQQLAYWYDQLANIPAVHGLSLDFPRPEVKLYQADLHTVTLPISVKRRLTSLSERFKVTEFVFLHSVLSYVLARHSNSQEILIGTPVAGRRHPDLASLIGLFVNTVALRTTLSGCRTFSEYLSHVKAVNGEAQDNQDIPFEQVVEHCQIERSVDYTPVYQIMMTMRGENQSKQVADVYFEQQEVFDGVAKFDLSVDVVLDERGVTWNWAFDSQLFTHQHIAQVSEHVIAVLEQVLEEPAVKLCDVAMLNAKELQQLSDWGKPTNMTLSHQDTIQARFRKQAQSFPHSVAIRTGESHLTYQQLDILSDKLAGDICQLVNGQRDIRISEGTLIALYQSRSIEFIVSILAITKAGGAYVPITIDTPAQRVTQLLHDSQTSLVLTQLQFSEQLDSLLNASAVTVNAEVLVVDIEALYQAPNSTVTSFEAQQTDLVYVNYTSGTTGLPKGVMIEQTGVLRLIDQPFLAMNEETVTIQISSLAFDAATFEIWGALLNGGCCVLYTHPHMDLALFNQILGQHAVTHTFITAGLFRRWASSLNESEQGYNLQVVLSGGDIVSPQSVRQVQEALPNAQVFNCYGPTENTTFTTYFAVPALSQKAEKPLPIGVPMQGDSVYIVSEDLKLQPPGVIGELLVGGGLARGYLNQPELSEEKFVHVETANGQVERLYRTGDLVRFNAKGLVEFIGRDDQQLKIRGFRVELAEISAGIEQSQQVSQVYVVAQRAENMEPKLIAYVVPEIDDVSNLASQLEILNDGGATYYKMNDAAQRWLQVLKQEVLSALPAYMAPHCYVMLPELPITKNGKVDSKLLPAAQELQLDVEFQSPNTELERDVARLWAQVLKIDAQSIGRHTGFFELGGHSLSMISLSALIQAQLNVEISISDLYAHAELSAMAALLSSSRDGQWREIEVVKSEQGQYALSPAQQRLWFIDKLGEFGGAYNIPVAFEVFGDLQLDLVNSAIDILLTMHPVLRSVYKETAQGVIQQVIPMSDVHCVVEHIKVDASADFYDELANIAIKPFDLSTDIMLRVYYVSLPNDNSGRARGCLILNMHHIAVDGWSVALLTEQFSHCYELLNQGQSASMICNQLAKNSVSYGDYATWLNAPEQQNQVAEQVEYWRSQLADAPCVHGLPLLRHRPEIKQTDGARIVSTVSPEQTVRLRSVAQNNDMTMFMLVHAMVSLLIARHGGSNDVVVGTPTANRRHEQTKDLVGLFVNTLVLRVNAGHHSLRDFLQHVKKVNIEAQSHQDVPFEQLVDALNVSRNPGVSPIFQIMLDMNTNEQAGIHLNDVELSSLNEFAFPVQSKFDIHISVVPNDRKLDIHWVYDTALFDSTYIEQLDSHLHNLFASVCMNNSDDITSLDMLSSTEVEYLTQQMNPSSDISVPVCLHRLFEEQATKTPHAVAVCSGSHTLTYEELNAQAESIAAYLVSQNTAVGDVVGICMSRSEKTLAVILAVLKVGAAYVPLDPNYPKARIEYILADAKPVQVFIDSSTAHCFEFGNVNVVNIEQIPQLSKRSSSEVFSDVNQMAYIIYTSGSTGNPKGVMISHRNAAAMLAWANEYFSDEEKRRVLASTSLNFDLSIFEIFLPLVSGGTCVVVDSILSLLEADHCALDVTLINTVPSGINSLLQEGRIPASAITVNLAGEPLQANTVNRLLDLATIDRVVNLYGPSEDTTYSTFYSMAQPVDSNPLIGKPISSTQALILDSNQQLVPFGCIGELYLSGEGVSMGYLNQPNLTANSYLDNPYISGSKMYKTGDLVKYTKAGYLDYLGRIDDQVKVNGFRIELGEIEFHLLRLEFVEACLVKVAQEPTRTLLIAYIEVSSLSDNCEQQVREHLSKNLPKHMVPNVIVTLDTWPLLPNGKIDKKNLPAWNISRVTVEPQTPTEIVVAEIWHSLLGINGEVLDAEQSFFSLGGNSLLAVKLNGLIQKRFGISIGLAQLFELQSIKQQSQAIDKALSVGRTSYDIVPLQHQKARPLAPAQRRLWFLSQLNEQSTEYNMCTAYEYQSAIDPDVLKLSIEALIARHEPLQATYHMVDLQPMWSLNETDNLMFNEVDLSGLPISSQKAQWRDILKSEFEYVFDLSKGPLVRVSLIKTGPQCGKLIFNIHHIGFDGWSMHIVERELQTIYGALLASKVPQLPLLPVTYSDYVSWRNEFEQTQAYESQVEYWLEHLADAPPLHRLPIQFERPEVKRNDAVVLSTVLDNEQKSGLAALCASLQVTQFMLVHALISLLIARHSNDHDVILLTPIANREQQSITDLVGFFTNTLVLRSNTEFNSFVEFIAHIKECNIAAQRNQLVPFEYLVEQLNLPRSTAFTPLAQLMLNFIEASEPTCDGAMSLQRVEQGESAKFDLEIRVENRASEWGIDWIYDKALFSSEYISKLSSDFIQLVDNLLALNGEVNALSLTQLSLYDEKMQAELQLGVKGEKQLYTHSSIHALVEHNAIELADHPALQSANGDTVSYQTLNQLANRISHSLIELGVNQFDVIAMSLPRGVEQIALLLGILKAGATYLPIDTQLPAARMEHIIGTSSARLWVVEDDQPITAVDSFISSRFVSIAELVANENRDNPNIEVAPSDPAYLLFTSGTTGLPKGVLQTHQTIANLVQTGDHDQPYTGLQFTPITFDVSIQELATAWHSGACLVLMTEHQKQELADIRGLIEAHQVQRLFVPPAVFDLIAQQYIEHPNTKVSLKEVIVAGEQLILSEAIRTFLACNPQCQLWNHYGPTETHVVTTYKIGTGSDTAPPIGCLIPNVDAYVVGIHQQLMPVGSKGELWIAGCSLAREYIGNELQNSEKFIALGESERCYNTGDVVLFDGYDFKYYGRSDRQVQIRGFRVELADIESHLRQQAGVIHAHVIQRNESGKDMLVSYIEYDHAQTTKEDVIAEAKQHLPDYMHPDAWVEVSHWPLNTNGKLNVHALPIPKLELETHIAPSTEVEQTLVNMWADLLGLSSEQVSIDSNFFEVGGHSLLVVKLVAQIRAEFQVELNVRDIFSNPRVREQAEIIDLSHAKKAAIEAVAKSDNVIEMEI</sequence>
<evidence type="ECO:0000313" key="6">
    <source>
        <dbReference type="EMBL" id="KZN59885.1"/>
    </source>
</evidence>
<name>A0A167IT38_9GAMM</name>
<dbReference type="NCBIfam" id="TIGR01733">
    <property type="entry name" value="AA-adenyl-dom"/>
    <property type="match status" value="4"/>
</dbReference>
<dbReference type="FunFam" id="3.40.50.980:FF:000001">
    <property type="entry name" value="Non-ribosomal peptide synthetase"/>
    <property type="match status" value="1"/>
</dbReference>
<dbReference type="Proteomes" id="UP000076486">
    <property type="component" value="Unassembled WGS sequence"/>
</dbReference>
<dbReference type="PANTHER" id="PTHR45527:SF1">
    <property type="entry name" value="FATTY ACID SYNTHASE"/>
    <property type="match status" value="1"/>
</dbReference>
<feature type="domain" description="Carrier" evidence="5">
    <location>
        <begin position="975"/>
        <end position="1052"/>
    </location>
</feature>
<evidence type="ECO:0000313" key="7">
    <source>
        <dbReference type="Proteomes" id="UP000076486"/>
    </source>
</evidence>
<dbReference type="Gene3D" id="3.30.300.30">
    <property type="match status" value="4"/>
</dbReference>
<dbReference type="FunFam" id="1.10.1200.10:FF:000005">
    <property type="entry name" value="Nonribosomal peptide synthetase 1"/>
    <property type="match status" value="2"/>
</dbReference>
<dbReference type="SUPFAM" id="SSF56801">
    <property type="entry name" value="Acetyl-CoA synthetase-like"/>
    <property type="match status" value="4"/>
</dbReference>
<dbReference type="InterPro" id="IPR020806">
    <property type="entry name" value="PKS_PP-bd"/>
</dbReference>
<dbReference type="InterPro" id="IPR036736">
    <property type="entry name" value="ACP-like_sf"/>
</dbReference>
<dbReference type="CDD" id="cd19531">
    <property type="entry name" value="LCL_NRPS-like"/>
    <property type="match status" value="5"/>
</dbReference>
<dbReference type="Pfam" id="PF13193">
    <property type="entry name" value="AMP-binding_C"/>
    <property type="match status" value="1"/>
</dbReference>
<dbReference type="Gene3D" id="3.30.559.30">
    <property type="entry name" value="Nonribosomal peptide synthetase, condensation domain"/>
    <property type="match status" value="6"/>
</dbReference>
<dbReference type="GO" id="GO:0044550">
    <property type="term" value="P:secondary metabolite biosynthetic process"/>
    <property type="evidence" value="ECO:0007669"/>
    <property type="project" value="TreeGrafter"/>
</dbReference>
<dbReference type="Pfam" id="PF00550">
    <property type="entry name" value="PP-binding"/>
    <property type="match status" value="6"/>
</dbReference>
<dbReference type="EMBL" id="AUYC01000051">
    <property type="protein sequence ID" value="KZN59885.1"/>
    <property type="molecule type" value="Genomic_DNA"/>
</dbReference>
<evidence type="ECO:0000259" key="5">
    <source>
        <dbReference type="PROSITE" id="PS50075"/>
    </source>
</evidence>
<comment type="cofactor">
    <cofactor evidence="1">
        <name>pantetheine 4'-phosphate</name>
        <dbReference type="ChEBI" id="CHEBI:47942"/>
    </cofactor>
</comment>
<feature type="domain" description="Carrier" evidence="5">
    <location>
        <begin position="2067"/>
        <end position="2144"/>
    </location>
</feature>
<evidence type="ECO:0000256" key="1">
    <source>
        <dbReference type="ARBA" id="ARBA00001957"/>
    </source>
</evidence>
<dbReference type="FunFam" id="3.30.300.30:FF:000015">
    <property type="entry name" value="Nonribosomal peptide synthase SidD"/>
    <property type="match status" value="1"/>
</dbReference>
<dbReference type="GO" id="GO:0005737">
    <property type="term" value="C:cytoplasm"/>
    <property type="evidence" value="ECO:0007669"/>
    <property type="project" value="TreeGrafter"/>
</dbReference>
<dbReference type="PROSITE" id="PS00012">
    <property type="entry name" value="PHOSPHOPANTETHEINE"/>
    <property type="match status" value="3"/>
</dbReference>
<dbReference type="InterPro" id="IPR010071">
    <property type="entry name" value="AA_adenyl_dom"/>
</dbReference>
<dbReference type="GO" id="GO:0043041">
    <property type="term" value="P:amino acid activation for nonribosomal peptide biosynthetic process"/>
    <property type="evidence" value="ECO:0007669"/>
    <property type="project" value="TreeGrafter"/>
</dbReference>
<feature type="domain" description="Carrier" evidence="5">
    <location>
        <begin position="3162"/>
        <end position="3239"/>
    </location>
</feature>
<dbReference type="Pfam" id="PF00668">
    <property type="entry name" value="Condensation"/>
    <property type="match status" value="6"/>
</dbReference>
<dbReference type="PROSITE" id="PS50075">
    <property type="entry name" value="CARRIER"/>
    <property type="match status" value="6"/>
</dbReference>
<dbReference type="InterPro" id="IPR045851">
    <property type="entry name" value="AMP-bd_C_sf"/>
</dbReference>
<protein>
    <recommendedName>
        <fullName evidence="5">Carrier domain-containing protein</fullName>
    </recommendedName>
</protein>
<dbReference type="InterPro" id="IPR006162">
    <property type="entry name" value="Ppantetheine_attach_site"/>
</dbReference>
<dbReference type="GO" id="GO:0003824">
    <property type="term" value="F:catalytic activity"/>
    <property type="evidence" value="ECO:0007669"/>
    <property type="project" value="InterPro"/>
</dbReference>
<evidence type="ECO:0000256" key="2">
    <source>
        <dbReference type="ARBA" id="ARBA00006432"/>
    </source>
</evidence>
<dbReference type="Gene3D" id="3.40.50.980">
    <property type="match status" value="4"/>
</dbReference>
<dbReference type="PATRIC" id="fig|1365248.3.peg.4329"/>
<dbReference type="FunFam" id="3.30.300.30:FF:000010">
    <property type="entry name" value="Enterobactin synthetase component F"/>
    <property type="match status" value="1"/>
</dbReference>
<dbReference type="SUPFAM" id="SSF47336">
    <property type="entry name" value="ACP-like"/>
    <property type="match status" value="6"/>
</dbReference>
<gene>
    <name evidence="6" type="ORF">N473_02915</name>
</gene>
<keyword evidence="4" id="KW-0597">Phosphoprotein</keyword>